<dbReference type="AlphaFoldDB" id="A0A9K3GMB7"/>
<feature type="compositionally biased region" description="Basic and acidic residues" evidence="1">
    <location>
        <begin position="350"/>
        <end position="360"/>
    </location>
</feature>
<feature type="compositionally biased region" description="Low complexity" evidence="1">
    <location>
        <begin position="361"/>
        <end position="390"/>
    </location>
</feature>
<feature type="compositionally biased region" description="Basic and acidic residues" evidence="1">
    <location>
        <begin position="313"/>
        <end position="326"/>
    </location>
</feature>
<reference evidence="2 3" key="1">
    <citation type="journal article" date="2018" name="PLoS ONE">
        <title>The draft genome of Kipferlia bialata reveals reductive genome evolution in fornicate parasites.</title>
        <authorList>
            <person name="Tanifuji G."/>
            <person name="Takabayashi S."/>
            <person name="Kume K."/>
            <person name="Takagi M."/>
            <person name="Nakayama T."/>
            <person name="Kamikawa R."/>
            <person name="Inagaki Y."/>
            <person name="Hashimoto T."/>
        </authorList>
    </citation>
    <scope>NUCLEOTIDE SEQUENCE [LARGE SCALE GENOMIC DNA]</scope>
    <source>
        <strain evidence="2">NY0173</strain>
    </source>
</reference>
<accession>A0A9K3GMB7</accession>
<protein>
    <submittedName>
        <fullName evidence="2">Uncharacterized protein</fullName>
    </submittedName>
</protein>
<keyword evidence="3" id="KW-1185">Reference proteome</keyword>
<evidence type="ECO:0000313" key="3">
    <source>
        <dbReference type="Proteomes" id="UP000265618"/>
    </source>
</evidence>
<dbReference type="EMBL" id="BDIP01003375">
    <property type="protein sequence ID" value="GIQ87626.1"/>
    <property type="molecule type" value="Genomic_DNA"/>
</dbReference>
<feature type="region of interest" description="Disordered" evidence="1">
    <location>
        <begin position="91"/>
        <end position="174"/>
    </location>
</feature>
<name>A0A9K3GMB7_9EUKA</name>
<feature type="compositionally biased region" description="Basic and acidic residues" evidence="1">
    <location>
        <begin position="128"/>
        <end position="140"/>
    </location>
</feature>
<feature type="region of interest" description="Disordered" evidence="1">
    <location>
        <begin position="300"/>
        <end position="429"/>
    </location>
</feature>
<feature type="non-terminal residue" evidence="2">
    <location>
        <position position="1"/>
    </location>
</feature>
<comment type="caution">
    <text evidence="2">The sequence shown here is derived from an EMBL/GenBank/DDBJ whole genome shotgun (WGS) entry which is preliminary data.</text>
</comment>
<feature type="compositionally biased region" description="Basic and acidic residues" evidence="1">
    <location>
        <begin position="227"/>
        <end position="241"/>
    </location>
</feature>
<sequence>FSDPYRGDSLFDDQSDTEASDARYSTVEREASGIYDSYDGSSYDGSRSFSVDDHNLFRHTDGNGRRGGKKAFVVPGLALTSARMVFDDETVSTARRHVSPTQSRRGSVAAQGERRSSLSRASVSRRGSVSERVVRGRLGELGDLEASPSSNDEFQEPSSSPDMGGIFAFQPDSPIVRPDTLPDVCALTEAEQDFLNPSVAPKHSPHMQYVMSLDVPTADGQGDIPPEGERADRDAESDRSPTHSPPRLAQGLYGGPSPAVLAGFNHRERERQRVPQSPGRFDLAPTTTPLAARVDAHKAEFGRASHSGGSLGERQRQGMQEREVSREGVPVLQRERSALDVSVIDTDQGEGERIHLERGSRPGSSRAGSRVSTRPSSAKSRPGSSAGAARSGRESVVLKVPVVAQVSLSDSEDAGPPNTVMHLDRGGKK</sequence>
<feature type="region of interest" description="Disordered" evidence="1">
    <location>
        <begin position="1"/>
        <end position="25"/>
    </location>
</feature>
<dbReference type="Proteomes" id="UP000265618">
    <property type="component" value="Unassembled WGS sequence"/>
</dbReference>
<feature type="compositionally biased region" description="Acidic residues" evidence="1">
    <location>
        <begin position="10"/>
        <end position="19"/>
    </location>
</feature>
<proteinExistence type="predicted"/>
<gene>
    <name evidence="2" type="ORF">KIPB_009703</name>
</gene>
<feature type="compositionally biased region" description="Polar residues" evidence="1">
    <location>
        <begin position="147"/>
        <end position="161"/>
    </location>
</feature>
<evidence type="ECO:0000313" key="2">
    <source>
        <dbReference type="EMBL" id="GIQ87626.1"/>
    </source>
</evidence>
<evidence type="ECO:0000256" key="1">
    <source>
        <dbReference type="SAM" id="MobiDB-lite"/>
    </source>
</evidence>
<feature type="compositionally biased region" description="Low complexity" evidence="1">
    <location>
        <begin position="118"/>
        <end position="127"/>
    </location>
</feature>
<organism evidence="2 3">
    <name type="scientific">Kipferlia bialata</name>
    <dbReference type="NCBI Taxonomy" id="797122"/>
    <lineage>
        <taxon>Eukaryota</taxon>
        <taxon>Metamonada</taxon>
        <taxon>Carpediemonas-like organisms</taxon>
        <taxon>Kipferlia</taxon>
    </lineage>
</organism>
<feature type="region of interest" description="Disordered" evidence="1">
    <location>
        <begin position="213"/>
        <end position="285"/>
    </location>
</feature>